<dbReference type="EMBL" id="SDMP01000016">
    <property type="protein sequence ID" value="RYR04227.1"/>
    <property type="molecule type" value="Genomic_DNA"/>
</dbReference>
<name>A0A444YQP2_ARAHY</name>
<proteinExistence type="predicted"/>
<organism evidence="1 2">
    <name type="scientific">Arachis hypogaea</name>
    <name type="common">Peanut</name>
    <dbReference type="NCBI Taxonomy" id="3818"/>
    <lineage>
        <taxon>Eukaryota</taxon>
        <taxon>Viridiplantae</taxon>
        <taxon>Streptophyta</taxon>
        <taxon>Embryophyta</taxon>
        <taxon>Tracheophyta</taxon>
        <taxon>Spermatophyta</taxon>
        <taxon>Magnoliopsida</taxon>
        <taxon>eudicotyledons</taxon>
        <taxon>Gunneridae</taxon>
        <taxon>Pentapetalae</taxon>
        <taxon>rosids</taxon>
        <taxon>fabids</taxon>
        <taxon>Fabales</taxon>
        <taxon>Fabaceae</taxon>
        <taxon>Papilionoideae</taxon>
        <taxon>50 kb inversion clade</taxon>
        <taxon>dalbergioids sensu lato</taxon>
        <taxon>Dalbergieae</taxon>
        <taxon>Pterocarpus clade</taxon>
        <taxon>Arachis</taxon>
    </lineage>
</organism>
<evidence type="ECO:0000313" key="1">
    <source>
        <dbReference type="EMBL" id="RYR04227.1"/>
    </source>
</evidence>
<protein>
    <submittedName>
        <fullName evidence="1">Uncharacterized protein</fullName>
    </submittedName>
</protein>
<evidence type="ECO:0000313" key="2">
    <source>
        <dbReference type="Proteomes" id="UP000289738"/>
    </source>
</evidence>
<gene>
    <name evidence="1" type="ORF">Ahy_B06g083857</name>
</gene>
<sequence>MFKEKEETSRACATNDIPLPFHVGNSNEDEDANQYILNGISLSNLAAHDEKKVARSFTSSFPYFVRIMKSFNVSGSYTLWWVATFPITHIKLFLILISGGNNAEYPVSVFGGTSPKLQDKDYPL</sequence>
<reference evidence="1 2" key="1">
    <citation type="submission" date="2019-01" db="EMBL/GenBank/DDBJ databases">
        <title>Sequencing of cultivated peanut Arachis hypogaea provides insights into genome evolution and oil improvement.</title>
        <authorList>
            <person name="Chen X."/>
        </authorList>
    </citation>
    <scope>NUCLEOTIDE SEQUENCE [LARGE SCALE GENOMIC DNA]</scope>
    <source>
        <strain evidence="2">cv. Fuhuasheng</strain>
        <tissue evidence="1">Leaves</tissue>
    </source>
</reference>
<dbReference type="AlphaFoldDB" id="A0A444YQP2"/>
<comment type="caution">
    <text evidence="1">The sequence shown here is derived from an EMBL/GenBank/DDBJ whole genome shotgun (WGS) entry which is preliminary data.</text>
</comment>
<dbReference type="Proteomes" id="UP000289738">
    <property type="component" value="Chromosome B06"/>
</dbReference>
<keyword evidence="2" id="KW-1185">Reference proteome</keyword>
<accession>A0A444YQP2</accession>